<reference evidence="1" key="1">
    <citation type="journal article" date="2017" name="Gigascience">
        <title>The genome draft of coconut (Cocos nucifera).</title>
        <authorList>
            <person name="Xiao Y."/>
            <person name="Xu P."/>
            <person name="Fan H."/>
            <person name="Baudouin L."/>
            <person name="Xia W."/>
            <person name="Bocs S."/>
            <person name="Xu J."/>
            <person name="Li Q."/>
            <person name="Guo A."/>
            <person name="Zhou L."/>
            <person name="Li J."/>
            <person name="Wu Y."/>
            <person name="Ma Z."/>
            <person name="Armero A."/>
            <person name="Issali A.E."/>
            <person name="Liu N."/>
            <person name="Peng M."/>
            <person name="Yang Y."/>
        </authorList>
    </citation>
    <scope>NUCLEOTIDE SEQUENCE</scope>
    <source>
        <tissue evidence="1">Spear leaf of Hainan Tall coconut</tissue>
    </source>
</reference>
<accession>A0A8K0N7K2</accession>
<reference evidence="1" key="2">
    <citation type="submission" date="2019-07" db="EMBL/GenBank/DDBJ databases">
        <authorList>
            <person name="Yang Y."/>
            <person name="Bocs S."/>
            <person name="Baudouin L."/>
        </authorList>
    </citation>
    <scope>NUCLEOTIDE SEQUENCE</scope>
    <source>
        <tissue evidence="1">Spear leaf of Hainan Tall coconut</tissue>
    </source>
</reference>
<comment type="caution">
    <text evidence="1">The sequence shown here is derived from an EMBL/GenBank/DDBJ whole genome shotgun (WGS) entry which is preliminary data.</text>
</comment>
<dbReference type="AlphaFoldDB" id="A0A8K0N7K2"/>
<dbReference type="EMBL" id="CM017880">
    <property type="protein sequence ID" value="KAG1360766.1"/>
    <property type="molecule type" value="Genomic_DNA"/>
</dbReference>
<evidence type="ECO:0000313" key="2">
    <source>
        <dbReference type="Proteomes" id="UP000797356"/>
    </source>
</evidence>
<gene>
    <name evidence="1" type="ORF">COCNU_09G002290</name>
</gene>
<organism evidence="1 2">
    <name type="scientific">Cocos nucifera</name>
    <name type="common">Coconut palm</name>
    <dbReference type="NCBI Taxonomy" id="13894"/>
    <lineage>
        <taxon>Eukaryota</taxon>
        <taxon>Viridiplantae</taxon>
        <taxon>Streptophyta</taxon>
        <taxon>Embryophyta</taxon>
        <taxon>Tracheophyta</taxon>
        <taxon>Spermatophyta</taxon>
        <taxon>Magnoliopsida</taxon>
        <taxon>Liliopsida</taxon>
        <taxon>Arecaceae</taxon>
        <taxon>Arecoideae</taxon>
        <taxon>Cocoseae</taxon>
        <taxon>Attaleinae</taxon>
        <taxon>Cocos</taxon>
    </lineage>
</organism>
<proteinExistence type="predicted"/>
<dbReference type="Proteomes" id="UP000797356">
    <property type="component" value="Chromosome 9"/>
</dbReference>
<protein>
    <submittedName>
        <fullName evidence="1">Uncharacterized protein</fullName>
    </submittedName>
</protein>
<evidence type="ECO:0000313" key="1">
    <source>
        <dbReference type="EMBL" id="KAG1360766.1"/>
    </source>
</evidence>
<keyword evidence="2" id="KW-1185">Reference proteome</keyword>
<name>A0A8K0N7K2_COCNU</name>
<sequence>MGIKFKLWASSNSLVSTMDHGREEMVEAVNKNKVVQAWQVFALWSGGGLQWRFKVLLDDYLAIFPCLNNFRMGESDNDPLALFFLRVQSPGVWHWAQEQMTSLEHMIKLERLAAKELKKEEVALFMEYATIEKVKVVIEATEAALWAYNFSFDEYLT</sequence>